<sequence length="59" mass="7207">MFNIRDRQSSDANLWHLHKFLTGIYRRWICRSMSTMHSSVNHFFCVEFCRIENKKEDAL</sequence>
<reference evidence="1 2" key="1">
    <citation type="submission" date="2017-01" db="EMBL/GenBank/DDBJ databases">
        <title>Whole-Genome Shotgun Sequencing of Two beta-Proteobacterial Species in Search of the Bulgecin Biosynthetic Cluster.</title>
        <authorList>
            <person name="Horsman M.E."/>
            <person name="Marous D.R."/>
            <person name="Li R."/>
            <person name="Oliver R.A."/>
            <person name="Byun B."/>
            <person name="Emrich S.J."/>
            <person name="Boggess B."/>
            <person name="Townsend C.A."/>
            <person name="Mobashery S."/>
        </authorList>
    </citation>
    <scope>NUCLEOTIDE SEQUENCE [LARGE SCALE GENOMIC DNA]</scope>
    <source>
        <strain evidence="1 2">ATCC 31433</strain>
    </source>
</reference>
<comment type="caution">
    <text evidence="1">The sequence shown here is derived from an EMBL/GenBank/DDBJ whole genome shotgun (WGS) entry which is preliminary data.</text>
</comment>
<dbReference type="Proteomes" id="UP000217994">
    <property type="component" value="Unassembled WGS sequence"/>
</dbReference>
<proteinExistence type="predicted"/>
<accession>A0A2A4FEW9</accession>
<dbReference type="EMBL" id="MTZU01000055">
    <property type="protein sequence ID" value="PCE30849.1"/>
    <property type="molecule type" value="Genomic_DNA"/>
</dbReference>
<dbReference type="AlphaFoldDB" id="A0A2A4FEW9"/>
<evidence type="ECO:0000313" key="1">
    <source>
        <dbReference type="EMBL" id="PCE30849.1"/>
    </source>
</evidence>
<name>A0A2A4FEW9_9BURK</name>
<evidence type="ECO:0000313" key="2">
    <source>
        <dbReference type="Proteomes" id="UP000217994"/>
    </source>
</evidence>
<organism evidence="1 2">
    <name type="scientific">Burkholderia ubonensis subsp. mesacidophila</name>
    <dbReference type="NCBI Taxonomy" id="265293"/>
    <lineage>
        <taxon>Bacteria</taxon>
        <taxon>Pseudomonadati</taxon>
        <taxon>Pseudomonadota</taxon>
        <taxon>Betaproteobacteria</taxon>
        <taxon>Burkholderiales</taxon>
        <taxon>Burkholderiaceae</taxon>
        <taxon>Burkholderia</taxon>
        <taxon>Burkholderia cepacia complex</taxon>
    </lineage>
</organism>
<protein>
    <submittedName>
        <fullName evidence="1">Uncharacterized protein</fullName>
    </submittedName>
</protein>
<gene>
    <name evidence="1" type="ORF">BZL54_18950</name>
</gene>